<sequence length="218" mass="23898">MRLKVTVCDPENTPLHHIAKCSELKIEFLEYAGAPRTLYILLVEINNASENPTFQKCLEHFKLSPSLIENGKWASVRKGEVILETQINETRKMFPNSLIWAFPKSEMSKYVSFVSLVRSLSMPTAASAVGKWPRGRAHHRPSLILQNTPGSGQVGLISGRGGVMRGHGRGRGHTGRNEIYGRDGRGGHTSTPSTTIFTDAFKSIVSGIVSVVQMAQAA</sequence>
<accession>A0A6G0T0E9</accession>
<evidence type="ECO:0000313" key="2">
    <source>
        <dbReference type="EMBL" id="KAE9523982.1"/>
    </source>
</evidence>
<feature type="compositionally biased region" description="Basic and acidic residues" evidence="1">
    <location>
        <begin position="175"/>
        <end position="186"/>
    </location>
</feature>
<comment type="caution">
    <text evidence="2">The sequence shown here is derived from an EMBL/GenBank/DDBJ whole genome shotgun (WGS) entry which is preliminary data.</text>
</comment>
<keyword evidence="3" id="KW-1185">Reference proteome</keyword>
<reference evidence="2 3" key="1">
    <citation type="submission" date="2019-08" db="EMBL/GenBank/DDBJ databases">
        <title>The genome of the soybean aphid Biotype 1, its phylome, world population structure and adaptation to the North American continent.</title>
        <authorList>
            <person name="Giordano R."/>
            <person name="Donthu R.K."/>
            <person name="Hernandez A.G."/>
            <person name="Wright C.L."/>
            <person name="Zimin A.V."/>
        </authorList>
    </citation>
    <scope>NUCLEOTIDE SEQUENCE [LARGE SCALE GENOMIC DNA]</scope>
    <source>
        <tissue evidence="2">Whole aphids</tissue>
    </source>
</reference>
<proteinExistence type="predicted"/>
<feature type="region of interest" description="Disordered" evidence="1">
    <location>
        <begin position="160"/>
        <end position="192"/>
    </location>
</feature>
<organism evidence="2 3">
    <name type="scientific">Aphis glycines</name>
    <name type="common">Soybean aphid</name>
    <dbReference type="NCBI Taxonomy" id="307491"/>
    <lineage>
        <taxon>Eukaryota</taxon>
        <taxon>Metazoa</taxon>
        <taxon>Ecdysozoa</taxon>
        <taxon>Arthropoda</taxon>
        <taxon>Hexapoda</taxon>
        <taxon>Insecta</taxon>
        <taxon>Pterygota</taxon>
        <taxon>Neoptera</taxon>
        <taxon>Paraneoptera</taxon>
        <taxon>Hemiptera</taxon>
        <taxon>Sternorrhyncha</taxon>
        <taxon>Aphidomorpha</taxon>
        <taxon>Aphidoidea</taxon>
        <taxon>Aphididae</taxon>
        <taxon>Aphidini</taxon>
        <taxon>Aphis</taxon>
        <taxon>Aphis</taxon>
    </lineage>
</organism>
<dbReference type="OrthoDB" id="10501634at2759"/>
<dbReference type="Proteomes" id="UP000475862">
    <property type="component" value="Unassembled WGS sequence"/>
</dbReference>
<dbReference type="AlphaFoldDB" id="A0A6G0T0E9"/>
<dbReference type="EMBL" id="VYZN01000074">
    <property type="protein sequence ID" value="KAE9523982.1"/>
    <property type="molecule type" value="Genomic_DNA"/>
</dbReference>
<protein>
    <submittedName>
        <fullName evidence="2">Uncharacterized protein</fullName>
    </submittedName>
</protein>
<gene>
    <name evidence="2" type="ORF">AGLY_015629</name>
</gene>
<name>A0A6G0T0E9_APHGL</name>
<evidence type="ECO:0000313" key="3">
    <source>
        <dbReference type="Proteomes" id="UP000475862"/>
    </source>
</evidence>
<evidence type="ECO:0000256" key="1">
    <source>
        <dbReference type="SAM" id="MobiDB-lite"/>
    </source>
</evidence>